<reference evidence="2 3" key="1">
    <citation type="submission" date="2021-03" db="EMBL/GenBank/DDBJ databases">
        <authorList>
            <person name="Kim M.K."/>
        </authorList>
    </citation>
    <scope>NUCLEOTIDE SEQUENCE [LARGE SCALE GENOMIC DNA]</scope>
    <source>
        <strain evidence="2 3">BT442</strain>
    </source>
</reference>
<protein>
    <submittedName>
        <fullName evidence="2">Uncharacterized protein</fullName>
    </submittedName>
</protein>
<accession>A0ABS3QKX4</accession>
<comment type="caution">
    <text evidence="2">The sequence shown here is derived from an EMBL/GenBank/DDBJ whole genome shotgun (WGS) entry which is preliminary data.</text>
</comment>
<feature type="signal peptide" evidence="1">
    <location>
        <begin position="1"/>
        <end position="26"/>
    </location>
</feature>
<evidence type="ECO:0000256" key="1">
    <source>
        <dbReference type="SAM" id="SignalP"/>
    </source>
</evidence>
<dbReference type="RefSeq" id="WP_208177592.1">
    <property type="nucleotide sequence ID" value="NZ_JAGETZ010000013.1"/>
</dbReference>
<organism evidence="2 3">
    <name type="scientific">Hymenobacter negativus</name>
    <dbReference type="NCBI Taxonomy" id="2795026"/>
    <lineage>
        <taxon>Bacteria</taxon>
        <taxon>Pseudomonadati</taxon>
        <taxon>Bacteroidota</taxon>
        <taxon>Cytophagia</taxon>
        <taxon>Cytophagales</taxon>
        <taxon>Hymenobacteraceae</taxon>
        <taxon>Hymenobacter</taxon>
    </lineage>
</organism>
<dbReference type="SUPFAM" id="SSF82185">
    <property type="entry name" value="Histone H3 K4-specific methyltransferase SET7/9 N-terminal domain"/>
    <property type="match status" value="1"/>
</dbReference>
<dbReference type="EMBL" id="JAGETZ010000013">
    <property type="protein sequence ID" value="MBO2011909.1"/>
    <property type="molecule type" value="Genomic_DNA"/>
</dbReference>
<feature type="chain" id="PRO_5047132689" evidence="1">
    <location>
        <begin position="27"/>
        <end position="265"/>
    </location>
</feature>
<evidence type="ECO:0000313" key="3">
    <source>
        <dbReference type="Proteomes" id="UP000664369"/>
    </source>
</evidence>
<dbReference type="Proteomes" id="UP000664369">
    <property type="component" value="Unassembled WGS sequence"/>
</dbReference>
<evidence type="ECO:0000313" key="2">
    <source>
        <dbReference type="EMBL" id="MBO2011909.1"/>
    </source>
</evidence>
<sequence>MKRILNKCLRLIVLAGLDSMAVVVCAQPSKSETVLPAHTIRIRDNHASNSEARLKSLRLENEADTLFVKKSWSEDMGHVYAVGYRFKEKIPDGIYRYFVNDTIESETVLVNGKLEGIQKRYTNGILWEETPYHLGKANGYGRSYDWEGPHNLHLIAYYHEGDLYIITGLDAAGNVVSRSYFVAGDGGGGPYWGEDKKTGWIGPTPLTQNGITVKDGGSRDGLYELVSPLGKYQLFFKSNLIAWWKWLDKEGRMVVEVHAEPGRRL</sequence>
<keyword evidence="1" id="KW-0732">Signal</keyword>
<keyword evidence="3" id="KW-1185">Reference proteome</keyword>
<name>A0ABS3QKX4_9BACT</name>
<proteinExistence type="predicted"/>
<gene>
    <name evidence="2" type="ORF">J4E00_22785</name>
</gene>